<keyword evidence="2 4" id="KW-0378">Hydrolase</keyword>
<reference evidence="5" key="2">
    <citation type="submission" date="2020-12" db="EMBL/GenBank/DDBJ databases">
        <title>New Spironucleus salmonicida genome in near-complete chromosomes.</title>
        <authorList>
            <person name="Xu F."/>
            <person name="Kurt Z."/>
            <person name="Jimenez-Gonzalez A."/>
            <person name="Astvaldsson A."/>
            <person name="Andersson J.O."/>
            <person name="Svard S.G."/>
        </authorList>
    </citation>
    <scope>NUCLEOTIDE SEQUENCE</scope>
    <source>
        <strain evidence="5">ATCC 50377</strain>
    </source>
</reference>
<comment type="catalytic activity">
    <reaction evidence="3">
        <text>an N-acyl-L-alpha-aminoacyl-tRNA + H2O = an N-acyl-L-amino acid + a tRNA + H(+)</text>
        <dbReference type="Rhea" id="RHEA:54448"/>
        <dbReference type="Rhea" id="RHEA-COMP:10123"/>
        <dbReference type="Rhea" id="RHEA-COMP:13883"/>
        <dbReference type="ChEBI" id="CHEBI:15377"/>
        <dbReference type="ChEBI" id="CHEBI:15378"/>
        <dbReference type="ChEBI" id="CHEBI:59874"/>
        <dbReference type="ChEBI" id="CHEBI:78442"/>
        <dbReference type="ChEBI" id="CHEBI:138191"/>
        <dbReference type="EC" id="3.1.1.29"/>
    </reaction>
</comment>
<reference evidence="4 5" key="1">
    <citation type="journal article" date="2014" name="PLoS Genet.">
        <title>The Genome of Spironucleus salmonicida Highlights a Fish Pathogen Adapted to Fluctuating Environments.</title>
        <authorList>
            <person name="Xu F."/>
            <person name="Jerlstrom-Hultqvist J."/>
            <person name="Einarsson E."/>
            <person name="Astvaldsson A."/>
            <person name="Svard S.G."/>
            <person name="Andersson J.O."/>
        </authorList>
    </citation>
    <scope>NUCLEOTIDE SEQUENCE</scope>
    <source>
        <strain evidence="5">ATCC 50377</strain>
    </source>
</reference>
<gene>
    <name evidence="4" type="ORF">SS50377_17892</name>
    <name evidence="5" type="ORF">SS50377_28019</name>
</gene>
<dbReference type="Pfam" id="PF01981">
    <property type="entry name" value="PTH2"/>
    <property type="match status" value="1"/>
</dbReference>
<protein>
    <recommendedName>
        <fullName evidence="1">peptidyl-tRNA hydrolase</fullName>
        <ecNumber evidence="1">3.1.1.29</ecNumber>
    </recommendedName>
</protein>
<dbReference type="OrthoDB" id="1733656at2759"/>
<evidence type="ECO:0000256" key="3">
    <source>
        <dbReference type="ARBA" id="ARBA00048707"/>
    </source>
</evidence>
<dbReference type="EMBL" id="KI546159">
    <property type="protein sequence ID" value="EST42575.1"/>
    <property type="molecule type" value="Genomic_DNA"/>
</dbReference>
<dbReference type="Gene3D" id="3.40.1490.10">
    <property type="entry name" value="Bit1"/>
    <property type="match status" value="1"/>
</dbReference>
<dbReference type="VEuPathDB" id="GiardiaDB:SS50377_28019"/>
<dbReference type="InterPro" id="IPR002833">
    <property type="entry name" value="PTH2"/>
</dbReference>
<evidence type="ECO:0000256" key="2">
    <source>
        <dbReference type="ARBA" id="ARBA00022801"/>
    </source>
</evidence>
<proteinExistence type="predicted"/>
<dbReference type="AlphaFoldDB" id="V6LDI9"/>
<dbReference type="Proteomes" id="UP000018208">
    <property type="component" value="Unassembled WGS sequence"/>
</dbReference>
<accession>V6LDI9</accession>
<name>V6LDI9_9EUKA</name>
<keyword evidence="6" id="KW-1185">Reference proteome</keyword>
<evidence type="ECO:0000313" key="5">
    <source>
        <dbReference type="EMBL" id="KAH0570045.1"/>
    </source>
</evidence>
<dbReference type="InterPro" id="IPR023476">
    <property type="entry name" value="Pep_tRNA_hydro_II_dom_sf"/>
</dbReference>
<dbReference type="EMBL" id="AUWU02000008">
    <property type="protein sequence ID" value="KAH0570045.1"/>
    <property type="molecule type" value="Genomic_DNA"/>
</dbReference>
<evidence type="ECO:0000313" key="4">
    <source>
        <dbReference type="EMBL" id="EST42575.1"/>
    </source>
</evidence>
<organism evidence="4">
    <name type="scientific">Spironucleus salmonicida</name>
    <dbReference type="NCBI Taxonomy" id="348837"/>
    <lineage>
        <taxon>Eukaryota</taxon>
        <taxon>Metamonada</taxon>
        <taxon>Diplomonadida</taxon>
        <taxon>Hexamitidae</taxon>
        <taxon>Hexamitinae</taxon>
        <taxon>Spironucleus</taxon>
    </lineage>
</organism>
<dbReference type="EC" id="3.1.1.29" evidence="1"/>
<dbReference type="SUPFAM" id="SSF102462">
    <property type="entry name" value="Peptidyl-tRNA hydrolase II"/>
    <property type="match status" value="1"/>
</dbReference>
<evidence type="ECO:0000313" key="6">
    <source>
        <dbReference type="Proteomes" id="UP000018208"/>
    </source>
</evidence>
<sequence>MVKVLQALFQWVVTMLITQQIAIIIINPKIQQTDAPQQHVQLPISQPALYAPSKSQRFKLVFLVPTSLALSKSQLFKLASAAVIQALSQNNEQVAFWKSRGEAKIALKVTDFEHVQLLLNEASQKKLLCGQIDGKIGWIGIAEVEKIDEVCGGLKLL</sequence>
<evidence type="ECO:0000256" key="1">
    <source>
        <dbReference type="ARBA" id="ARBA00013260"/>
    </source>
</evidence>
<dbReference type="GO" id="GO:0004045">
    <property type="term" value="F:peptidyl-tRNA hydrolase activity"/>
    <property type="evidence" value="ECO:0007669"/>
    <property type="project" value="UniProtKB-EC"/>
</dbReference>